<sequence>MDADALGIVREMFDHIDTNIPRDVTSQSEYARELFAHLALDGGRVSALDDPSYRKTRIDELGTWTGDPWGSPTYGLDASTTRPLEFNNGLIVDTAYAKIGVAGANADKRIEDTGTIETVVYLADSESTLHPQQFETNHVAGEVVQFPSTQRSATLSKSVATAAQGLAESSHAAANVDAFDGVLFIDGAVYPLGVLYWVLLDKVGRTTPVGTWKKPDEIVRNYIDVIDTQYEQGFPVVGVVKTSTISQLLDALDEKLGANDITGERGTTPDVPWTRDHQFIAEVLRDESLEHLTYTSWFVHEQAPVNGEAFELLEPYSSELSHGAPEDYRRAFFYVRLPKTGGVLRVETPQLMIADAATRDELQYKVLKEIAQTQDVPRAVKRADRIARVSPENRDTIRDFLTTADYAHDYNWDGRWNDIEQPPETQFQQ</sequence>
<dbReference type="InterPro" id="IPR018977">
    <property type="entry name" value="NurA_domain"/>
</dbReference>
<name>A0A0D6JP31_9EURY</name>
<evidence type="ECO:0000313" key="3">
    <source>
        <dbReference type="Proteomes" id="UP000198902"/>
    </source>
</evidence>
<evidence type="ECO:0000313" key="2">
    <source>
        <dbReference type="EMBL" id="CQR49624.1"/>
    </source>
</evidence>
<dbReference type="EMBL" id="CSTE01000002">
    <property type="protein sequence ID" value="CQR49624.1"/>
    <property type="molecule type" value="Genomic_DNA"/>
</dbReference>
<reference evidence="3" key="1">
    <citation type="submission" date="2015-03" db="EMBL/GenBank/DDBJ databases">
        <authorList>
            <person name="Urmite Genomes"/>
        </authorList>
    </citation>
    <scope>NUCLEOTIDE SEQUENCE [LARGE SCALE GENOMIC DNA]</scope>
    <source>
        <strain evidence="3">Arc-Hr</strain>
    </source>
</reference>
<dbReference type="Proteomes" id="UP000198902">
    <property type="component" value="Unassembled WGS sequence"/>
</dbReference>
<gene>
    <name evidence="2" type="ORF">BN996_01091</name>
</gene>
<dbReference type="OrthoDB" id="190207at2157"/>
<dbReference type="RefSeq" id="WP_089777500.1">
    <property type="nucleotide sequence ID" value="NZ_CABLRR010000002.1"/>
</dbReference>
<dbReference type="SMART" id="SM00933">
    <property type="entry name" value="NurA"/>
    <property type="match status" value="1"/>
</dbReference>
<protein>
    <submittedName>
        <fullName evidence="2">NurA domain protein</fullName>
    </submittedName>
</protein>
<keyword evidence="3" id="KW-1185">Reference proteome</keyword>
<dbReference type="Pfam" id="PF09376">
    <property type="entry name" value="NurA"/>
    <property type="match status" value="1"/>
</dbReference>
<organism evidence="2 3">
    <name type="scientific">Haloferax massiliensis</name>
    <dbReference type="NCBI Taxonomy" id="1476858"/>
    <lineage>
        <taxon>Archaea</taxon>
        <taxon>Methanobacteriati</taxon>
        <taxon>Methanobacteriota</taxon>
        <taxon>Stenosarchaea group</taxon>
        <taxon>Halobacteria</taxon>
        <taxon>Halobacteriales</taxon>
        <taxon>Haloferacaceae</taxon>
        <taxon>Haloferax</taxon>
    </lineage>
</organism>
<evidence type="ECO:0000259" key="1">
    <source>
        <dbReference type="SMART" id="SM00933"/>
    </source>
</evidence>
<proteinExistence type="predicted"/>
<dbReference type="AlphaFoldDB" id="A0A0D6JP31"/>
<feature type="domain" description="NurA" evidence="1">
    <location>
        <begin position="71"/>
        <end position="389"/>
    </location>
</feature>
<accession>A0A0D6JP31</accession>